<evidence type="ECO:0000259" key="1">
    <source>
        <dbReference type="Pfam" id="PF13173"/>
    </source>
</evidence>
<dbReference type="KEGG" id="mhu:Mhun_3050"/>
<dbReference type="EMBL" id="CP000254">
    <property type="protein sequence ID" value="ABD42737.1"/>
    <property type="molecule type" value="Genomic_DNA"/>
</dbReference>
<evidence type="ECO:0000313" key="3">
    <source>
        <dbReference type="EMBL" id="ABD42737.1"/>
    </source>
</evidence>
<dbReference type="AlphaFoldDB" id="Q2FT66"/>
<protein>
    <recommendedName>
        <fullName evidence="5">ATPase</fullName>
    </recommendedName>
</protein>
<dbReference type="RefSeq" id="WP_011449988.1">
    <property type="nucleotide sequence ID" value="NC_007796.1"/>
</dbReference>
<dbReference type="InterPro" id="IPR011335">
    <property type="entry name" value="Restrct_endonuc-II-like"/>
</dbReference>
<dbReference type="InterPro" id="IPR041682">
    <property type="entry name" value="AAA_14"/>
</dbReference>
<feature type="domain" description="AAA" evidence="1">
    <location>
        <begin position="39"/>
        <end position="161"/>
    </location>
</feature>
<dbReference type="PANTHER" id="PTHR33295">
    <property type="entry name" value="ATPASE"/>
    <property type="match status" value="1"/>
</dbReference>
<gene>
    <name evidence="3" type="ordered locus">Mhun_3050</name>
</gene>
<dbReference type="GeneID" id="3923458"/>
<dbReference type="HOGENOM" id="CLU_041527_0_0_2"/>
<sequence length="423" mass="49637">MIDLFSLDQAIQDQQYRFFNKDPGIQRDIDFQKYSAHQGIVIISGIRRCGKSTLLLQFKDFYNHVSYVNFDDDRFIRFTHDDFQTLLTLLLKLNPNADAFFFDEIQNIAGWERFVRRLHDEGYKIFITGSNAYLLSSELGTHLTGRYVKIELFPFSFREILQGKKIDPSDKTTQNLALVLKEFETFLSDGGFPEFIHYQEPEFVIRTYEDILYRDIVARYGIRDVSAVKLLAHYLMTNFTREYAYTSLVQVSGLKSDTSVRNYIRFFEDAYLLFECVKYDYSLKRQFTQGKKIYAIDSGMRNAISLKFSQDIGKSFENQVYIELIRRGYEVWYFRDKGECDFIARRPGSMLAIQVSYEVTPDNFSREINGLTEALEKTGAEAGILLTMNQRTIPDYGGNMEKEIQVIPAWEWFTYQSDYCVIR</sequence>
<proteinExistence type="predicted"/>
<keyword evidence="4" id="KW-1185">Reference proteome</keyword>
<dbReference type="Pfam" id="PF13173">
    <property type="entry name" value="AAA_14"/>
    <property type="match status" value="1"/>
</dbReference>
<reference evidence="4" key="1">
    <citation type="journal article" date="2016" name="Stand. Genomic Sci.">
        <title>Complete genome sequence of Methanospirillum hungatei type strain JF1.</title>
        <authorList>
            <person name="Gunsalus R.P."/>
            <person name="Cook L.E."/>
            <person name="Crable B."/>
            <person name="Rohlin L."/>
            <person name="McDonald E."/>
            <person name="Mouttaki H."/>
            <person name="Sieber J.R."/>
            <person name="Poweleit N."/>
            <person name="Zhou H."/>
            <person name="Lapidus A.L."/>
            <person name="Daligault H.E."/>
            <person name="Land M."/>
            <person name="Gilna P."/>
            <person name="Ivanova N."/>
            <person name="Kyrpides N."/>
            <person name="Culley D.E."/>
            <person name="McInerney M.J."/>
        </authorList>
    </citation>
    <scope>NUCLEOTIDE SEQUENCE [LARGE SCALE GENOMIC DNA]</scope>
    <source>
        <strain evidence="4">ATCC 27890 / DSM 864 / NBRC 100397 / JF-1</strain>
    </source>
</reference>
<accession>Q2FT66</accession>
<dbReference type="Proteomes" id="UP000001941">
    <property type="component" value="Chromosome"/>
</dbReference>
<dbReference type="InterPro" id="IPR025420">
    <property type="entry name" value="DUF4143"/>
</dbReference>
<dbReference type="SUPFAM" id="SSF52980">
    <property type="entry name" value="Restriction endonuclease-like"/>
    <property type="match status" value="1"/>
</dbReference>
<dbReference type="Pfam" id="PF13635">
    <property type="entry name" value="DUF4143"/>
    <property type="match status" value="1"/>
</dbReference>
<dbReference type="OrthoDB" id="371918at2157"/>
<name>Q2FT66_METHJ</name>
<evidence type="ECO:0000259" key="2">
    <source>
        <dbReference type="Pfam" id="PF13635"/>
    </source>
</evidence>
<feature type="domain" description="DUF4143" evidence="2">
    <location>
        <begin position="214"/>
        <end position="357"/>
    </location>
</feature>
<evidence type="ECO:0000313" key="4">
    <source>
        <dbReference type="Proteomes" id="UP000001941"/>
    </source>
</evidence>
<dbReference type="STRING" id="323259.Mhun_3050"/>
<evidence type="ECO:0008006" key="5">
    <source>
        <dbReference type="Google" id="ProtNLM"/>
    </source>
</evidence>
<dbReference type="eggNOG" id="arCOG03167">
    <property type="taxonomic scope" value="Archaea"/>
</dbReference>
<organism evidence="3 4">
    <name type="scientific">Methanospirillum hungatei JF-1 (strain ATCC 27890 / DSM 864 / NBRC 100397 / JF-1)</name>
    <dbReference type="NCBI Taxonomy" id="323259"/>
    <lineage>
        <taxon>Archaea</taxon>
        <taxon>Methanobacteriati</taxon>
        <taxon>Methanobacteriota</taxon>
        <taxon>Stenosarchaea group</taxon>
        <taxon>Methanomicrobia</taxon>
        <taxon>Methanomicrobiales</taxon>
        <taxon>Methanospirillaceae</taxon>
        <taxon>Methanospirillum</taxon>
    </lineage>
</organism>
<dbReference type="InParanoid" id="Q2FT66"/>
<dbReference type="InterPro" id="IPR027417">
    <property type="entry name" value="P-loop_NTPase"/>
</dbReference>
<dbReference type="SUPFAM" id="SSF52540">
    <property type="entry name" value="P-loop containing nucleoside triphosphate hydrolases"/>
    <property type="match status" value="1"/>
</dbReference>
<dbReference type="EnsemblBacteria" id="ABD42737">
    <property type="protein sequence ID" value="ABD42737"/>
    <property type="gene ID" value="Mhun_3050"/>
</dbReference>
<dbReference type="PANTHER" id="PTHR33295:SF8">
    <property type="entry name" value="AAA+ ATPASE DOMAIN-CONTAINING PROTEIN"/>
    <property type="match status" value="1"/>
</dbReference>